<comment type="caution">
    <text evidence="3">The sequence shown here is derived from an EMBL/GenBank/DDBJ whole genome shotgun (WGS) entry which is preliminary data.</text>
</comment>
<dbReference type="Proteomes" id="UP001162261">
    <property type="component" value="Unassembled WGS sequence"/>
</dbReference>
<dbReference type="Proteomes" id="UP001157887">
    <property type="component" value="Unassembled WGS sequence"/>
</dbReference>
<proteinExistence type="predicted"/>
<sequence>MTTLNTWRVATAVNGSEINVKLVPLKRQQNTNQGLIWVEVGHMIQLESGETLPMNLDGLSFYTGVNQLYRLNELN</sequence>
<dbReference type="Proteomes" id="UP000249282">
    <property type="component" value="Unassembled WGS sequence"/>
</dbReference>
<dbReference type="AlphaFoldDB" id="A0A0W8H020"/>
<evidence type="ECO:0000313" key="3">
    <source>
        <dbReference type="EMBL" id="PZQ91404.1"/>
    </source>
</evidence>
<dbReference type="EMBL" id="JAOCLH010000013">
    <property type="protein sequence ID" value="MDH2172506.1"/>
    <property type="molecule type" value="Genomic_DNA"/>
</dbReference>
<protein>
    <submittedName>
        <fullName evidence="3">Transposase</fullName>
    </submittedName>
</protein>
<reference evidence="1" key="2">
    <citation type="submission" date="2022-09" db="EMBL/GenBank/DDBJ databases">
        <title>Intensive care unit water sources are persistently colonized with multi-drug resistant bacteria and are the site of extensive horizontal gene transfer of antibiotic resistance genes.</title>
        <authorList>
            <person name="Diorio-Toth L."/>
        </authorList>
    </citation>
    <scope>NUCLEOTIDE SEQUENCE</scope>
    <source>
        <strain evidence="2">GD03649</strain>
        <strain evidence="1">GD04065</strain>
    </source>
</reference>
<dbReference type="EMBL" id="QFQJ01000024">
    <property type="protein sequence ID" value="PZQ91404.1"/>
    <property type="molecule type" value="Genomic_DNA"/>
</dbReference>
<evidence type="ECO:0000313" key="2">
    <source>
        <dbReference type="EMBL" id="MDH2172506.1"/>
    </source>
</evidence>
<reference evidence="3 4" key="1">
    <citation type="submission" date="2017-11" db="EMBL/GenBank/DDBJ databases">
        <title>Infants hospitalized years apart are colonized by the same room-sourced microbial strains.</title>
        <authorList>
            <person name="Brooks B."/>
            <person name="Olm M.R."/>
            <person name="Firek B.A."/>
            <person name="Baker R."/>
            <person name="Thomas B.C."/>
            <person name="Morowitz M.J."/>
            <person name="Banfield J.F."/>
        </authorList>
    </citation>
    <scope>NUCLEOTIDE SEQUENCE [LARGE SCALE GENOMIC DNA]</scope>
    <source>
        <strain evidence="3">S2_003_000_R3_20</strain>
    </source>
</reference>
<gene>
    <name evidence="3" type="ORF">DI542_06160</name>
    <name evidence="2" type="ORF">N5J46_08720</name>
    <name evidence="1" type="ORF">N7566_05065</name>
</gene>
<accession>A0A0W8H020</accession>
<evidence type="ECO:0000313" key="1">
    <source>
        <dbReference type="EMBL" id="MDG9786365.1"/>
    </source>
</evidence>
<organism evidence="3 4">
    <name type="scientific">Acinetobacter johnsonii</name>
    <dbReference type="NCBI Taxonomy" id="40214"/>
    <lineage>
        <taxon>Bacteria</taxon>
        <taxon>Pseudomonadati</taxon>
        <taxon>Pseudomonadota</taxon>
        <taxon>Gammaproteobacteria</taxon>
        <taxon>Moraxellales</taxon>
        <taxon>Moraxellaceae</taxon>
        <taxon>Acinetobacter</taxon>
    </lineage>
</organism>
<dbReference type="RefSeq" id="WP_010326805.1">
    <property type="nucleotide sequence ID" value="NZ_BKWH01000003.1"/>
</dbReference>
<name>A0A0W8H020_ACIJO</name>
<dbReference type="EMBL" id="JAOECG010000004">
    <property type="protein sequence ID" value="MDG9786365.1"/>
    <property type="molecule type" value="Genomic_DNA"/>
</dbReference>
<evidence type="ECO:0000313" key="4">
    <source>
        <dbReference type="Proteomes" id="UP000249282"/>
    </source>
</evidence>